<dbReference type="GO" id="GO:0005789">
    <property type="term" value="C:endoplasmic reticulum membrane"/>
    <property type="evidence" value="ECO:0007669"/>
    <property type="project" value="UniProtKB-SubCell"/>
</dbReference>
<feature type="transmembrane region" description="Helical" evidence="7">
    <location>
        <begin position="54"/>
        <end position="73"/>
    </location>
</feature>
<keyword evidence="4 7" id="KW-0256">Endoplasmic reticulum</keyword>
<proteinExistence type="inferred from homology"/>
<evidence type="ECO:0000256" key="2">
    <source>
        <dbReference type="ARBA" id="ARBA00008917"/>
    </source>
</evidence>
<comment type="subcellular location">
    <subcellularLocation>
        <location evidence="1 7">Endoplasmic reticulum membrane</location>
        <topology evidence="1 7">Multi-pass membrane protein</topology>
    </subcellularLocation>
</comment>
<evidence type="ECO:0000256" key="3">
    <source>
        <dbReference type="ARBA" id="ARBA00022692"/>
    </source>
</evidence>
<evidence type="ECO:0000256" key="5">
    <source>
        <dbReference type="ARBA" id="ARBA00022989"/>
    </source>
</evidence>
<dbReference type="AlphaFoldDB" id="A0A371DQE3"/>
<gene>
    <name evidence="8" type="ORF">OH76DRAFT_1398161</name>
</gene>
<evidence type="ECO:0000256" key="6">
    <source>
        <dbReference type="ARBA" id="ARBA00023136"/>
    </source>
</evidence>
<evidence type="ECO:0000256" key="1">
    <source>
        <dbReference type="ARBA" id="ARBA00004477"/>
    </source>
</evidence>
<evidence type="ECO:0000313" key="8">
    <source>
        <dbReference type="EMBL" id="RDX54767.1"/>
    </source>
</evidence>
<dbReference type="Proteomes" id="UP000256964">
    <property type="component" value="Unassembled WGS sequence"/>
</dbReference>
<dbReference type="InterPro" id="IPR035952">
    <property type="entry name" value="Rhomboid-like_sf"/>
</dbReference>
<keyword evidence="9" id="KW-1185">Reference proteome</keyword>
<evidence type="ECO:0000256" key="7">
    <source>
        <dbReference type="RuleBase" id="RU363059"/>
    </source>
</evidence>
<feature type="transmembrane region" description="Helical" evidence="7">
    <location>
        <begin position="166"/>
        <end position="186"/>
    </location>
</feature>
<protein>
    <recommendedName>
        <fullName evidence="7">Derlin</fullName>
    </recommendedName>
</protein>
<feature type="transmembrane region" description="Helical" evidence="7">
    <location>
        <begin position="123"/>
        <end position="146"/>
    </location>
</feature>
<keyword evidence="3 7" id="KW-0812">Transmembrane</keyword>
<reference evidence="8 9" key="1">
    <citation type="journal article" date="2018" name="Biotechnol. Biofuels">
        <title>Integrative visual omics of the white-rot fungus Polyporus brumalis exposes the biotechnological potential of its oxidative enzymes for delignifying raw plant biomass.</title>
        <authorList>
            <person name="Miyauchi S."/>
            <person name="Rancon A."/>
            <person name="Drula E."/>
            <person name="Hage H."/>
            <person name="Chaduli D."/>
            <person name="Favel A."/>
            <person name="Grisel S."/>
            <person name="Henrissat B."/>
            <person name="Herpoel-Gimbert I."/>
            <person name="Ruiz-Duenas F.J."/>
            <person name="Chevret D."/>
            <person name="Hainaut M."/>
            <person name="Lin J."/>
            <person name="Wang M."/>
            <person name="Pangilinan J."/>
            <person name="Lipzen A."/>
            <person name="Lesage-Meessen L."/>
            <person name="Navarro D."/>
            <person name="Riley R."/>
            <person name="Grigoriev I.V."/>
            <person name="Zhou S."/>
            <person name="Raouche S."/>
            <person name="Rosso M.N."/>
        </authorList>
    </citation>
    <scope>NUCLEOTIDE SEQUENCE [LARGE SCALE GENOMIC DNA]</scope>
    <source>
        <strain evidence="8 9">BRFM 1820</strain>
    </source>
</reference>
<dbReference type="Pfam" id="PF04511">
    <property type="entry name" value="DER1"/>
    <property type="match status" value="1"/>
</dbReference>
<comment type="similarity">
    <text evidence="2 7">Belongs to the derlin family.</text>
</comment>
<dbReference type="OrthoDB" id="1716531at2759"/>
<evidence type="ECO:0000256" key="4">
    <source>
        <dbReference type="ARBA" id="ARBA00022824"/>
    </source>
</evidence>
<accession>A0A371DQE3</accession>
<organism evidence="8 9">
    <name type="scientific">Lentinus brumalis</name>
    <dbReference type="NCBI Taxonomy" id="2498619"/>
    <lineage>
        <taxon>Eukaryota</taxon>
        <taxon>Fungi</taxon>
        <taxon>Dikarya</taxon>
        <taxon>Basidiomycota</taxon>
        <taxon>Agaricomycotina</taxon>
        <taxon>Agaricomycetes</taxon>
        <taxon>Polyporales</taxon>
        <taxon>Polyporaceae</taxon>
        <taxon>Lentinus</taxon>
    </lineage>
</organism>
<name>A0A371DQE3_9APHY</name>
<dbReference type="STRING" id="139420.A0A371DQE3"/>
<dbReference type="SUPFAM" id="SSF144091">
    <property type="entry name" value="Rhomboid-like"/>
    <property type="match status" value="1"/>
</dbReference>
<comment type="function">
    <text evidence="7">May be involved in the degradation of misfolded endoplasmic reticulum (ER) luminal proteins.</text>
</comment>
<feature type="transmembrane region" description="Helical" evidence="7">
    <location>
        <begin position="93"/>
        <end position="111"/>
    </location>
</feature>
<sequence>MSLVDEILKIPPVTRFLCGSLLGVSLPMMMNIVSPYKLLFVRELVTQRYEIWRVFTSFFIGGSGINFIFDLAMTYRNSDDLESRHYAGRSADYAWQLLLAAAGILALNIPLRTFVHTRALLIALTYVSSSLAPPGTQTSFFGLLTINAKFLPYVLVGMDLLMGGPSAAAVSISGAVVGHLWWWGVWHTGALRGWGSAPSWLRSLMGQRGGVAGAVNIGGVHVIPPRREAARAPGGATWGGPGRRLGD</sequence>
<keyword evidence="6 7" id="KW-0472">Membrane</keyword>
<keyword evidence="5 7" id="KW-1133">Transmembrane helix</keyword>
<dbReference type="EMBL" id="KZ857384">
    <property type="protein sequence ID" value="RDX54767.1"/>
    <property type="molecule type" value="Genomic_DNA"/>
</dbReference>
<dbReference type="GO" id="GO:0006950">
    <property type="term" value="P:response to stress"/>
    <property type="evidence" value="ECO:0007669"/>
    <property type="project" value="UniProtKB-ARBA"/>
</dbReference>
<dbReference type="InterPro" id="IPR007599">
    <property type="entry name" value="DER1"/>
</dbReference>
<evidence type="ECO:0000313" key="9">
    <source>
        <dbReference type="Proteomes" id="UP000256964"/>
    </source>
</evidence>
<dbReference type="PANTHER" id="PTHR11009">
    <property type="entry name" value="DER1-LIKE PROTEIN, DERLIN"/>
    <property type="match status" value="1"/>
</dbReference>